<keyword evidence="1" id="KW-0732">Signal</keyword>
<evidence type="ECO:0000313" key="3">
    <source>
        <dbReference type="Proteomes" id="UP000799428"/>
    </source>
</evidence>
<evidence type="ECO:0008006" key="4">
    <source>
        <dbReference type="Google" id="ProtNLM"/>
    </source>
</evidence>
<organism evidence="2 3">
    <name type="scientific">Pleomassaria siparia CBS 279.74</name>
    <dbReference type="NCBI Taxonomy" id="1314801"/>
    <lineage>
        <taxon>Eukaryota</taxon>
        <taxon>Fungi</taxon>
        <taxon>Dikarya</taxon>
        <taxon>Ascomycota</taxon>
        <taxon>Pezizomycotina</taxon>
        <taxon>Dothideomycetes</taxon>
        <taxon>Pleosporomycetidae</taxon>
        <taxon>Pleosporales</taxon>
        <taxon>Pleomassariaceae</taxon>
        <taxon>Pleomassaria</taxon>
    </lineage>
</organism>
<name>A0A6G1KJQ8_9PLEO</name>
<dbReference type="OrthoDB" id="5243723at2759"/>
<sequence length="241" mass="25225">MRSFSFIVALLFALVSSTYAWPEIHLLESRKGGNGTNSKAGKNGTAKGNSVDKMCMQMAKLTALTELAANTTKLDAWMAKGKINQTQIDNIKAKASNATAKLATMSSNTTLVSECLVVDAHFKALGQCKKMKQLSKLANLATNTTAKDAMVAKKNLNATQVSKLDEKIGNATTKLATMMSNTTLTAICDAQKEQKGSTGTTGAAAAKASASGKASAAVALSAQTMPYVLVPMLAGFFALFL</sequence>
<evidence type="ECO:0000313" key="2">
    <source>
        <dbReference type="EMBL" id="KAF2713020.1"/>
    </source>
</evidence>
<accession>A0A6G1KJQ8</accession>
<keyword evidence="3" id="KW-1185">Reference proteome</keyword>
<dbReference type="EMBL" id="MU005765">
    <property type="protein sequence ID" value="KAF2713020.1"/>
    <property type="molecule type" value="Genomic_DNA"/>
</dbReference>
<gene>
    <name evidence="2" type="ORF">K504DRAFT_369153</name>
</gene>
<feature type="chain" id="PRO_5026323268" description="Cell wall protein" evidence="1">
    <location>
        <begin position="21"/>
        <end position="241"/>
    </location>
</feature>
<evidence type="ECO:0000256" key="1">
    <source>
        <dbReference type="SAM" id="SignalP"/>
    </source>
</evidence>
<protein>
    <recommendedName>
        <fullName evidence="4">Cell wall protein</fullName>
    </recommendedName>
</protein>
<dbReference type="AlphaFoldDB" id="A0A6G1KJQ8"/>
<proteinExistence type="predicted"/>
<feature type="signal peptide" evidence="1">
    <location>
        <begin position="1"/>
        <end position="20"/>
    </location>
</feature>
<dbReference type="Proteomes" id="UP000799428">
    <property type="component" value="Unassembled WGS sequence"/>
</dbReference>
<reference evidence="2" key="1">
    <citation type="journal article" date="2020" name="Stud. Mycol.">
        <title>101 Dothideomycetes genomes: a test case for predicting lifestyles and emergence of pathogens.</title>
        <authorList>
            <person name="Haridas S."/>
            <person name="Albert R."/>
            <person name="Binder M."/>
            <person name="Bloem J."/>
            <person name="Labutti K."/>
            <person name="Salamov A."/>
            <person name="Andreopoulos B."/>
            <person name="Baker S."/>
            <person name="Barry K."/>
            <person name="Bills G."/>
            <person name="Bluhm B."/>
            <person name="Cannon C."/>
            <person name="Castanera R."/>
            <person name="Culley D."/>
            <person name="Daum C."/>
            <person name="Ezra D."/>
            <person name="Gonzalez J."/>
            <person name="Henrissat B."/>
            <person name="Kuo A."/>
            <person name="Liang C."/>
            <person name="Lipzen A."/>
            <person name="Lutzoni F."/>
            <person name="Magnuson J."/>
            <person name="Mondo S."/>
            <person name="Nolan M."/>
            <person name="Ohm R."/>
            <person name="Pangilinan J."/>
            <person name="Park H.-J."/>
            <person name="Ramirez L."/>
            <person name="Alfaro M."/>
            <person name="Sun H."/>
            <person name="Tritt A."/>
            <person name="Yoshinaga Y."/>
            <person name="Zwiers L.-H."/>
            <person name="Turgeon B."/>
            <person name="Goodwin S."/>
            <person name="Spatafora J."/>
            <person name="Crous P."/>
            <person name="Grigoriev I."/>
        </authorList>
    </citation>
    <scope>NUCLEOTIDE SEQUENCE</scope>
    <source>
        <strain evidence="2">CBS 279.74</strain>
    </source>
</reference>